<dbReference type="AlphaFoldDB" id="A0A6J6E493"/>
<dbReference type="CDD" id="cd06261">
    <property type="entry name" value="TM_PBP2"/>
    <property type="match status" value="1"/>
</dbReference>
<dbReference type="PANTHER" id="PTHR30193:SF37">
    <property type="entry name" value="INNER MEMBRANE ABC TRANSPORTER PERMEASE PROTEIN YCJO"/>
    <property type="match status" value="1"/>
</dbReference>
<evidence type="ECO:0000256" key="1">
    <source>
        <dbReference type="ARBA" id="ARBA00004651"/>
    </source>
</evidence>
<feature type="transmembrane region" description="Helical" evidence="7">
    <location>
        <begin position="106"/>
        <end position="126"/>
    </location>
</feature>
<accession>A0A6J6E493</accession>
<feature type="transmembrane region" description="Helical" evidence="7">
    <location>
        <begin position="12"/>
        <end position="30"/>
    </location>
</feature>
<proteinExistence type="predicted"/>
<dbReference type="GO" id="GO:0005886">
    <property type="term" value="C:plasma membrane"/>
    <property type="evidence" value="ECO:0007669"/>
    <property type="project" value="UniProtKB-SubCell"/>
</dbReference>
<keyword evidence="2" id="KW-0813">Transport</keyword>
<keyword evidence="6 7" id="KW-0472">Membrane</keyword>
<dbReference type="Gene3D" id="1.10.3720.10">
    <property type="entry name" value="MetI-like"/>
    <property type="match status" value="1"/>
</dbReference>
<evidence type="ECO:0000259" key="8">
    <source>
        <dbReference type="PROSITE" id="PS50928"/>
    </source>
</evidence>
<organism evidence="9">
    <name type="scientific">freshwater metagenome</name>
    <dbReference type="NCBI Taxonomy" id="449393"/>
    <lineage>
        <taxon>unclassified sequences</taxon>
        <taxon>metagenomes</taxon>
        <taxon>ecological metagenomes</taxon>
    </lineage>
</organism>
<dbReference type="SUPFAM" id="SSF161098">
    <property type="entry name" value="MetI-like"/>
    <property type="match status" value="1"/>
</dbReference>
<evidence type="ECO:0000256" key="5">
    <source>
        <dbReference type="ARBA" id="ARBA00022989"/>
    </source>
</evidence>
<feature type="transmembrane region" description="Helical" evidence="7">
    <location>
        <begin position="154"/>
        <end position="178"/>
    </location>
</feature>
<evidence type="ECO:0000256" key="3">
    <source>
        <dbReference type="ARBA" id="ARBA00022475"/>
    </source>
</evidence>
<keyword evidence="5 7" id="KW-1133">Transmembrane helix</keyword>
<dbReference type="Pfam" id="PF00528">
    <property type="entry name" value="BPD_transp_1"/>
    <property type="match status" value="1"/>
</dbReference>
<feature type="domain" description="ABC transmembrane type-1" evidence="8">
    <location>
        <begin position="69"/>
        <end position="281"/>
    </location>
</feature>
<evidence type="ECO:0000256" key="7">
    <source>
        <dbReference type="SAM" id="Phobius"/>
    </source>
</evidence>
<dbReference type="InterPro" id="IPR051393">
    <property type="entry name" value="ABC_transporter_permease"/>
</dbReference>
<feature type="transmembrane region" description="Helical" evidence="7">
    <location>
        <begin position="199"/>
        <end position="219"/>
    </location>
</feature>
<dbReference type="PROSITE" id="PS50928">
    <property type="entry name" value="ABC_TM1"/>
    <property type="match status" value="1"/>
</dbReference>
<gene>
    <name evidence="9" type="ORF">UFOPK1493_02406</name>
</gene>
<dbReference type="EMBL" id="CAEZSR010000097">
    <property type="protein sequence ID" value="CAB4571201.1"/>
    <property type="molecule type" value="Genomic_DNA"/>
</dbReference>
<dbReference type="InterPro" id="IPR035906">
    <property type="entry name" value="MetI-like_sf"/>
</dbReference>
<evidence type="ECO:0000256" key="6">
    <source>
        <dbReference type="ARBA" id="ARBA00023136"/>
    </source>
</evidence>
<name>A0A6J6E493_9ZZZZ</name>
<evidence type="ECO:0000256" key="4">
    <source>
        <dbReference type="ARBA" id="ARBA00022692"/>
    </source>
</evidence>
<reference evidence="9" key="1">
    <citation type="submission" date="2020-05" db="EMBL/GenBank/DDBJ databases">
        <authorList>
            <person name="Chiriac C."/>
            <person name="Salcher M."/>
            <person name="Ghai R."/>
            <person name="Kavagutti S V."/>
        </authorList>
    </citation>
    <scope>NUCLEOTIDE SEQUENCE</scope>
</reference>
<protein>
    <submittedName>
        <fullName evidence="9">Unannotated protein</fullName>
    </submittedName>
</protein>
<dbReference type="InterPro" id="IPR000515">
    <property type="entry name" value="MetI-like"/>
</dbReference>
<comment type="subcellular location">
    <subcellularLocation>
        <location evidence="1">Cell membrane</location>
        <topology evidence="1">Multi-pass membrane protein</topology>
    </subcellularLocation>
</comment>
<dbReference type="PANTHER" id="PTHR30193">
    <property type="entry name" value="ABC TRANSPORTER PERMEASE PROTEIN"/>
    <property type="match status" value="1"/>
</dbReference>
<keyword evidence="3" id="KW-1003">Cell membrane</keyword>
<sequence length="293" mass="31500">MSRRWRDLPFAVAFLAPSLLILSAFVLYPLGRAVWLGHQRCDATGANCRSNGWDQYVDVFRSEEFQQALGVTVRFALLTVPVGLALGIALAVLADKHLRGIGFFRTVFSSTVATSVAVASLMWFFLLNPSVGVLADWIGGVAKNPGLLRDEDTALWAVAVSSIWANLGFTFIVVTAGLQSIPAELYESARVDGAGGWTRFSNVTLPMLGPTLLFAGVVLTSRAFQAYGEFDLLTGGGPNGSTTSLTYLVYGNNSIIKNNVGLQAAVAVLLFVVLILLSALQIRGVERRVHYGN</sequence>
<keyword evidence="4 7" id="KW-0812">Transmembrane</keyword>
<dbReference type="GO" id="GO:0055085">
    <property type="term" value="P:transmembrane transport"/>
    <property type="evidence" value="ECO:0007669"/>
    <property type="project" value="InterPro"/>
</dbReference>
<feature type="transmembrane region" description="Helical" evidence="7">
    <location>
        <begin position="260"/>
        <end position="280"/>
    </location>
</feature>
<feature type="transmembrane region" description="Helical" evidence="7">
    <location>
        <begin position="75"/>
        <end position="94"/>
    </location>
</feature>
<evidence type="ECO:0000313" key="9">
    <source>
        <dbReference type="EMBL" id="CAB4571201.1"/>
    </source>
</evidence>
<evidence type="ECO:0000256" key="2">
    <source>
        <dbReference type="ARBA" id="ARBA00022448"/>
    </source>
</evidence>